<dbReference type="GeneID" id="19327305"/>
<protein>
    <submittedName>
        <fullName evidence="1">Uncharacterized protein</fullName>
    </submittedName>
</protein>
<evidence type="ECO:0000313" key="2">
    <source>
        <dbReference type="Proteomes" id="UP000014074"/>
    </source>
</evidence>
<reference evidence="2" key="1">
    <citation type="journal article" date="2013" name="Genome Announc.">
        <title>Draft genome sequence of the ascomycete Phaeoacremonium aleophilum strain UCR-PA7, a causal agent of the esca disease complex in grapevines.</title>
        <authorList>
            <person name="Blanco-Ulate B."/>
            <person name="Rolshausen P."/>
            <person name="Cantu D."/>
        </authorList>
    </citation>
    <scope>NUCLEOTIDE SEQUENCE [LARGE SCALE GENOMIC DNA]</scope>
    <source>
        <strain evidence="2">UCR-PA7</strain>
    </source>
</reference>
<dbReference type="Pfam" id="PF17784">
    <property type="entry name" value="Sulfotransfer_4"/>
    <property type="match status" value="1"/>
</dbReference>
<keyword evidence="2" id="KW-1185">Reference proteome</keyword>
<dbReference type="KEGG" id="tmn:UCRPA7_6629"/>
<dbReference type="EMBL" id="KB933248">
    <property type="protein sequence ID" value="EON97855.1"/>
    <property type="molecule type" value="Genomic_DNA"/>
</dbReference>
<accession>R8BEX8</accession>
<organism evidence="1 2">
    <name type="scientific">Phaeoacremonium minimum (strain UCR-PA7)</name>
    <name type="common">Esca disease fungus</name>
    <name type="synonym">Togninia minima</name>
    <dbReference type="NCBI Taxonomy" id="1286976"/>
    <lineage>
        <taxon>Eukaryota</taxon>
        <taxon>Fungi</taxon>
        <taxon>Dikarya</taxon>
        <taxon>Ascomycota</taxon>
        <taxon>Pezizomycotina</taxon>
        <taxon>Sordariomycetes</taxon>
        <taxon>Sordariomycetidae</taxon>
        <taxon>Togniniales</taxon>
        <taxon>Togniniaceae</taxon>
        <taxon>Phaeoacremonium</taxon>
    </lineage>
</organism>
<dbReference type="Proteomes" id="UP000014074">
    <property type="component" value="Unassembled WGS sequence"/>
</dbReference>
<gene>
    <name evidence="1" type="ORF">UCRPA7_6629</name>
</gene>
<evidence type="ECO:0000313" key="1">
    <source>
        <dbReference type="EMBL" id="EON97855.1"/>
    </source>
</evidence>
<dbReference type="AlphaFoldDB" id="R8BEX8"/>
<dbReference type="InterPro" id="IPR040632">
    <property type="entry name" value="Sulfotransfer_4"/>
</dbReference>
<dbReference type="RefSeq" id="XP_007917357.1">
    <property type="nucleotide sequence ID" value="XM_007919166.1"/>
</dbReference>
<dbReference type="HOGENOM" id="CLU_1703813_0_0_1"/>
<name>R8BEX8_PHAM7</name>
<dbReference type="eggNOG" id="KOG1375">
    <property type="taxonomic scope" value="Eukaryota"/>
</dbReference>
<dbReference type="OrthoDB" id="408152at2759"/>
<dbReference type="InterPro" id="IPR027417">
    <property type="entry name" value="P-loop_NTPase"/>
</dbReference>
<proteinExistence type="predicted"/>
<dbReference type="Gene3D" id="3.40.50.300">
    <property type="entry name" value="P-loop containing nucleotide triphosphate hydrolases"/>
    <property type="match status" value="1"/>
</dbReference>
<sequence>MLELVSIGGLSHMNIFINALLAKYDKFSGIKKYGPPEYKKWFAGYDAIVEIASYLGIDVIETYLQDPDVKFILTERDPDKWIQSMNSSIGELIKDVDTFPLAVLKRFEYWANRFFYLNQLMYWVFSNGKSPEDKNSHADMRQNYIQ</sequence>